<dbReference type="InterPro" id="IPR040496">
    <property type="entry name" value="MID_pPIWI_RE"/>
</dbReference>
<evidence type="ECO:0000259" key="3">
    <source>
        <dbReference type="Pfam" id="PF13111"/>
    </source>
</evidence>
<evidence type="ECO:0000313" key="5">
    <source>
        <dbReference type="EMBL" id="TYK51088.1"/>
    </source>
</evidence>
<dbReference type="Pfam" id="PF13111">
    <property type="entry name" value="pPIWI_RE_X"/>
    <property type="match status" value="1"/>
</dbReference>
<accession>A0A5D3FSQ4</accession>
<feature type="region of interest" description="Disordered" evidence="1">
    <location>
        <begin position="506"/>
        <end position="525"/>
    </location>
</feature>
<proteinExistence type="predicted"/>
<dbReference type="Proteomes" id="UP000323505">
    <property type="component" value="Unassembled WGS sequence"/>
</dbReference>
<feature type="domain" description="pPIWI-RE module N-terminal" evidence="3">
    <location>
        <begin position="9"/>
        <end position="414"/>
    </location>
</feature>
<evidence type="ECO:0000256" key="1">
    <source>
        <dbReference type="SAM" id="MobiDB-lite"/>
    </source>
</evidence>
<sequence>MSNTIRPAAWLPIGRDASVPVRYRALRFPEHWPVSPLPMFQAARGDSAQRVPTRRMDQALQALAPGLIVLPRDYRDPDAAPYWLLVPEDGEELSDTAFKTLQNAWLADLCPSAATDPEHRALLREVRGALDADPPPWEAVELELLRCPETGGGTAALLHHQPTLAADWIARRITALEPFESETGRLELRPIPGGAERGALLVSQPLPFEKRDPASWYSIYLRITMQTEPFDPLPRFHLHTGVRRWATFTSTKTGRLRVPYGTKTTVLLRPKVPWLAGAPLAERFAIAKLHRHRDHETGEWTDGWVAGGPAGLLRGISLSEPFPDPDAILTDPELWLTDGMRAAVVHRTAMGRHPVRPGLMPDERSELMSWAEKALPPELRVMPARRATTLGAPTPRNGRTRKPKLDATRSRVVAAYAMSCLRNSRPEPGLQLLEARLLWQSEHMRDTAVRALAEQLGLGEPERRPTAEEFEEARPGSAAVVEWATPELTVRLRCLKLTDGLAGDLPIPEGEERSAEAQRTANAARRDEAAAFLRADEPGPDPSLALVELDRRKTFSSAHHDPKFALRLGFAHAGVLSQFVEAPIKERYHDSVKNIEHRAKHAWNDGLRQLGARLLPIPDVRHGALPAGLSYGAVWVVRRTRRSRTGWEGIAPLAVRVTPDPADPGLAHIEGWCPDADGGAGGWIPYPSALLNLTQRTDVLAERAAEVGPDSGNRRDEQRRAVQEWLQVVYRSLRHDQIMLMANAQNIRTFWPWMQDGVVERDKIRLGHAPPRPLHPGVRLLRVRTGNDNRGETAQWWAVAKPDQANGLAVHLWTSEDGTGRVFWSTTAKPGNFKTPKGIRKVGPNADMQAWIPDLVELAMLGCHQADGDDPETLALVAHHLRQPPEYDQDLRNPLPLHLARLAEEYILPLVDEPEDDPEAATDE</sequence>
<protein>
    <submittedName>
        <fullName evidence="5">DUF3893 domain-containing protein</fullName>
    </submittedName>
</protein>
<feature type="domain" description="pPIWI-RE RNaseH" evidence="2">
    <location>
        <begin position="631"/>
        <end position="909"/>
    </location>
</feature>
<dbReference type="RefSeq" id="WP_148758922.1">
    <property type="nucleotide sequence ID" value="NZ_VSRQ01000002.1"/>
</dbReference>
<evidence type="ECO:0000313" key="6">
    <source>
        <dbReference type="Proteomes" id="UP000323505"/>
    </source>
</evidence>
<comment type="caution">
    <text evidence="5">The sequence shown here is derived from an EMBL/GenBank/DDBJ whole genome shotgun (WGS) entry which is preliminary data.</text>
</comment>
<keyword evidence="6" id="KW-1185">Reference proteome</keyword>
<gene>
    <name evidence="5" type="ORF">FXF68_11605</name>
</gene>
<dbReference type="InterPro" id="IPR025085">
    <property type="entry name" value="pPIWI_RE_X"/>
</dbReference>
<dbReference type="Pfam" id="PF18157">
    <property type="entry name" value="MID_pPIWI_RE"/>
    <property type="match status" value="1"/>
</dbReference>
<dbReference type="InterPro" id="IPR024996">
    <property type="entry name" value="RNaseH_pPIWI_RE"/>
</dbReference>
<reference evidence="5 6" key="1">
    <citation type="submission" date="2019-08" db="EMBL/GenBank/DDBJ databases">
        <title>Actinomadura sp. nov. CYP1-5 isolated from mountain soil.</title>
        <authorList>
            <person name="Songsumanus A."/>
            <person name="Kuncharoen N."/>
            <person name="Kudo T."/>
            <person name="Yuki M."/>
            <person name="Igarashi Y."/>
            <person name="Tanasupawat S."/>
        </authorList>
    </citation>
    <scope>NUCLEOTIDE SEQUENCE [LARGE SCALE GENOMIC DNA]</scope>
    <source>
        <strain evidence="5 6">CYP1-5</strain>
    </source>
</reference>
<dbReference type="AlphaFoldDB" id="A0A5D3FSQ4"/>
<evidence type="ECO:0000259" key="4">
    <source>
        <dbReference type="Pfam" id="PF18157"/>
    </source>
</evidence>
<evidence type="ECO:0000259" key="2">
    <source>
        <dbReference type="Pfam" id="PF13032"/>
    </source>
</evidence>
<name>A0A5D3FSQ4_9ACTN</name>
<feature type="domain" description="Prokaryotic pPIWI-RE MID" evidence="4">
    <location>
        <begin position="482"/>
        <end position="615"/>
    </location>
</feature>
<dbReference type="EMBL" id="VSRQ01000002">
    <property type="protein sequence ID" value="TYK51088.1"/>
    <property type="molecule type" value="Genomic_DNA"/>
</dbReference>
<dbReference type="Pfam" id="PF13032">
    <property type="entry name" value="RNaseH_pPIWI_RE"/>
    <property type="match status" value="1"/>
</dbReference>
<organism evidence="5 6">
    <name type="scientific">Actinomadura decatromicini</name>
    <dbReference type="NCBI Taxonomy" id="2604572"/>
    <lineage>
        <taxon>Bacteria</taxon>
        <taxon>Bacillati</taxon>
        <taxon>Actinomycetota</taxon>
        <taxon>Actinomycetes</taxon>
        <taxon>Streptosporangiales</taxon>
        <taxon>Thermomonosporaceae</taxon>
        <taxon>Actinomadura</taxon>
    </lineage>
</organism>